<dbReference type="PANTHER" id="PTHR33231">
    <property type="entry name" value="30S RIBOSOMAL PROTEIN"/>
    <property type="match status" value="1"/>
</dbReference>
<comment type="caution">
    <text evidence="6">The sequence shown here is derived from an EMBL/GenBank/DDBJ whole genome shotgun (WGS) entry which is preliminary data.</text>
</comment>
<sequence>MIINVTHRQDKVSPAVREKIESWLEHAQERFDMITSAQVTLSKHDHLDEVEAILHAGGKEVTAKAEGQNLYAALDAVSQKIDRQLDKMHGKMVHKKGLPKKEAFLVEPQSAVPDEEIELEGYEDIDELLEKVS</sequence>
<dbReference type="Gene3D" id="3.30.160.100">
    <property type="entry name" value="Ribosome hibernation promotion factor-like"/>
    <property type="match status" value="1"/>
</dbReference>
<dbReference type="Proteomes" id="UP001169862">
    <property type="component" value="Unassembled WGS sequence"/>
</dbReference>
<proteinExistence type="inferred from homology"/>
<dbReference type="AlphaFoldDB" id="A0AAW7XFW0"/>
<dbReference type="GO" id="GO:0022627">
    <property type="term" value="C:cytosolic small ribosomal subunit"/>
    <property type="evidence" value="ECO:0007669"/>
    <property type="project" value="TreeGrafter"/>
</dbReference>
<evidence type="ECO:0000256" key="2">
    <source>
        <dbReference type="ARBA" id="ARBA00038434"/>
    </source>
</evidence>
<dbReference type="InterPro" id="IPR050574">
    <property type="entry name" value="HPF/YfiA_ribosome-assoc"/>
</dbReference>
<dbReference type="SUPFAM" id="SSF69754">
    <property type="entry name" value="Ribosome binding protein Y (YfiA homologue)"/>
    <property type="match status" value="1"/>
</dbReference>
<dbReference type="PANTHER" id="PTHR33231:SF1">
    <property type="entry name" value="30S RIBOSOMAL PROTEIN"/>
    <property type="match status" value="1"/>
</dbReference>
<keyword evidence="1" id="KW-0810">Translation regulation</keyword>
<dbReference type="RefSeq" id="WP_215152313.1">
    <property type="nucleotide sequence ID" value="NZ_JAHHDZ010000015.1"/>
</dbReference>
<evidence type="ECO:0000256" key="3">
    <source>
        <dbReference type="ARBA" id="ARBA00038695"/>
    </source>
</evidence>
<evidence type="ECO:0000313" key="7">
    <source>
        <dbReference type="Proteomes" id="UP001169862"/>
    </source>
</evidence>
<comment type="subunit">
    <text evidence="3">Associates exclusively with 100S ribosomes, which are dimers of 70S ribosomes.</text>
</comment>
<organism evidence="6 7">
    <name type="scientific">Neptunomonas phycophila</name>
    <dbReference type="NCBI Taxonomy" id="1572645"/>
    <lineage>
        <taxon>Bacteria</taxon>
        <taxon>Pseudomonadati</taxon>
        <taxon>Pseudomonadota</taxon>
        <taxon>Gammaproteobacteria</taxon>
        <taxon>Oceanospirillales</taxon>
        <taxon>Oceanospirillaceae</taxon>
        <taxon>Neptunomonas</taxon>
    </lineage>
</organism>
<dbReference type="Pfam" id="PF02482">
    <property type="entry name" value="Ribosomal_S30AE"/>
    <property type="match status" value="1"/>
</dbReference>
<evidence type="ECO:0000256" key="1">
    <source>
        <dbReference type="ARBA" id="ARBA00022845"/>
    </source>
</evidence>
<dbReference type="GO" id="GO:0043024">
    <property type="term" value="F:ribosomal small subunit binding"/>
    <property type="evidence" value="ECO:0007669"/>
    <property type="project" value="TreeGrafter"/>
</dbReference>
<gene>
    <name evidence="6" type="primary">raiA</name>
    <name evidence="6" type="ORF">Q4490_03445</name>
</gene>
<protein>
    <recommendedName>
        <fullName evidence="4">Ribosome hibernation promoting factor</fullName>
    </recommendedName>
    <alternativeName>
        <fullName evidence="5">Hibernation factor HPF</fullName>
    </alternativeName>
</protein>
<evidence type="ECO:0000313" key="6">
    <source>
        <dbReference type="EMBL" id="MDO6452611.1"/>
    </source>
</evidence>
<dbReference type="EMBL" id="JAUOPG010000002">
    <property type="protein sequence ID" value="MDO6452611.1"/>
    <property type="molecule type" value="Genomic_DNA"/>
</dbReference>
<dbReference type="NCBIfam" id="TIGR00741">
    <property type="entry name" value="yfiA"/>
    <property type="match status" value="1"/>
</dbReference>
<dbReference type="InterPro" id="IPR003489">
    <property type="entry name" value="RHF/RaiA"/>
</dbReference>
<reference evidence="6" key="1">
    <citation type="submission" date="2023-07" db="EMBL/GenBank/DDBJ databases">
        <title>Genome content predicts the carbon catabolic preferences of heterotrophic bacteria.</title>
        <authorList>
            <person name="Gralka M."/>
        </authorList>
    </citation>
    <scope>NUCLEOTIDE SEQUENCE</scope>
    <source>
        <strain evidence="6">I2M16</strain>
    </source>
</reference>
<dbReference type="GO" id="GO:0045900">
    <property type="term" value="P:negative regulation of translational elongation"/>
    <property type="evidence" value="ECO:0007669"/>
    <property type="project" value="TreeGrafter"/>
</dbReference>
<dbReference type="InterPro" id="IPR036567">
    <property type="entry name" value="RHF-like"/>
</dbReference>
<dbReference type="CDD" id="cd00552">
    <property type="entry name" value="RaiA"/>
    <property type="match status" value="1"/>
</dbReference>
<accession>A0AAW7XFW0</accession>
<evidence type="ECO:0000256" key="5">
    <source>
        <dbReference type="ARBA" id="ARBA00041319"/>
    </source>
</evidence>
<comment type="similarity">
    <text evidence="2">Belongs to the HPF/YfiA ribosome-associated protein family. Short HPF subfamily.</text>
</comment>
<evidence type="ECO:0000256" key="4">
    <source>
        <dbReference type="ARBA" id="ARBA00041148"/>
    </source>
</evidence>
<name>A0AAW7XFW0_9GAMM</name>